<comment type="caution">
    <text evidence="2">The sequence shown here is derived from an EMBL/GenBank/DDBJ whole genome shotgun (WGS) entry which is preliminary data.</text>
</comment>
<protein>
    <recommendedName>
        <fullName evidence="1">F-box domain-containing protein</fullName>
    </recommendedName>
</protein>
<evidence type="ECO:0000313" key="3">
    <source>
        <dbReference type="Proteomes" id="UP000724874"/>
    </source>
</evidence>
<dbReference type="OrthoDB" id="3221235at2759"/>
<sequence length="181" mass="20557">MESRLSSLLTSNDPPSEDEIQNFHRLMAAPLQELRAIDQKIADLQALLALLEDKREGIYGSLQRFIIVMSPIRRLPDDVLSEIFYQCLPTDRPPILGASDAPTLLMRVCKRWRSVVLSSPRLWAQLSISFSGEDSIYGLPGSWQFDADGKEWQQRAESTLNRRLEIITEWLARSGTCPLSL</sequence>
<dbReference type="InterPro" id="IPR001810">
    <property type="entry name" value="F-box_dom"/>
</dbReference>
<name>A0A9P5NL04_GYMJU</name>
<dbReference type="Proteomes" id="UP000724874">
    <property type="component" value="Unassembled WGS sequence"/>
</dbReference>
<dbReference type="SUPFAM" id="SSF81383">
    <property type="entry name" value="F-box domain"/>
    <property type="match status" value="1"/>
</dbReference>
<feature type="non-terminal residue" evidence="2">
    <location>
        <position position="181"/>
    </location>
</feature>
<reference evidence="2" key="1">
    <citation type="submission" date="2020-11" db="EMBL/GenBank/DDBJ databases">
        <authorList>
            <consortium name="DOE Joint Genome Institute"/>
            <person name="Ahrendt S."/>
            <person name="Riley R."/>
            <person name="Andreopoulos W."/>
            <person name="LaButti K."/>
            <person name="Pangilinan J."/>
            <person name="Ruiz-duenas F.J."/>
            <person name="Barrasa J.M."/>
            <person name="Sanchez-Garcia M."/>
            <person name="Camarero S."/>
            <person name="Miyauchi S."/>
            <person name="Serrano A."/>
            <person name="Linde D."/>
            <person name="Babiker R."/>
            <person name="Drula E."/>
            <person name="Ayuso-Fernandez I."/>
            <person name="Pacheco R."/>
            <person name="Padilla G."/>
            <person name="Ferreira P."/>
            <person name="Barriuso J."/>
            <person name="Kellner H."/>
            <person name="Castanera R."/>
            <person name="Alfaro M."/>
            <person name="Ramirez L."/>
            <person name="Pisabarro A.G."/>
            <person name="Kuo A."/>
            <person name="Tritt A."/>
            <person name="Lipzen A."/>
            <person name="He G."/>
            <person name="Yan M."/>
            <person name="Ng V."/>
            <person name="Cullen D."/>
            <person name="Martin F."/>
            <person name="Rosso M.-N."/>
            <person name="Henrissat B."/>
            <person name="Hibbett D."/>
            <person name="Martinez A.T."/>
            <person name="Grigoriev I.V."/>
        </authorList>
    </citation>
    <scope>NUCLEOTIDE SEQUENCE</scope>
    <source>
        <strain evidence="2">AH 44721</strain>
    </source>
</reference>
<dbReference type="InterPro" id="IPR036047">
    <property type="entry name" value="F-box-like_dom_sf"/>
</dbReference>
<dbReference type="Pfam" id="PF12937">
    <property type="entry name" value="F-box-like"/>
    <property type="match status" value="1"/>
</dbReference>
<proteinExistence type="predicted"/>
<evidence type="ECO:0000313" key="2">
    <source>
        <dbReference type="EMBL" id="KAF8891938.1"/>
    </source>
</evidence>
<dbReference type="AlphaFoldDB" id="A0A9P5NL04"/>
<dbReference type="PROSITE" id="PS50181">
    <property type="entry name" value="FBOX"/>
    <property type="match status" value="1"/>
</dbReference>
<keyword evidence="3" id="KW-1185">Reference proteome</keyword>
<organism evidence="2 3">
    <name type="scientific">Gymnopilus junonius</name>
    <name type="common">Spectacular rustgill mushroom</name>
    <name type="synonym">Gymnopilus spectabilis subsp. junonius</name>
    <dbReference type="NCBI Taxonomy" id="109634"/>
    <lineage>
        <taxon>Eukaryota</taxon>
        <taxon>Fungi</taxon>
        <taxon>Dikarya</taxon>
        <taxon>Basidiomycota</taxon>
        <taxon>Agaricomycotina</taxon>
        <taxon>Agaricomycetes</taxon>
        <taxon>Agaricomycetidae</taxon>
        <taxon>Agaricales</taxon>
        <taxon>Agaricineae</taxon>
        <taxon>Hymenogastraceae</taxon>
        <taxon>Gymnopilus</taxon>
    </lineage>
</organism>
<accession>A0A9P5NL04</accession>
<gene>
    <name evidence="2" type="ORF">CPB84DRAFT_1683195</name>
</gene>
<dbReference type="EMBL" id="JADNYJ010000070">
    <property type="protein sequence ID" value="KAF8891938.1"/>
    <property type="molecule type" value="Genomic_DNA"/>
</dbReference>
<evidence type="ECO:0000259" key="1">
    <source>
        <dbReference type="PROSITE" id="PS50181"/>
    </source>
</evidence>
<dbReference type="Gene3D" id="1.20.1280.50">
    <property type="match status" value="1"/>
</dbReference>
<feature type="domain" description="F-box" evidence="1">
    <location>
        <begin position="69"/>
        <end position="126"/>
    </location>
</feature>